<gene>
    <name evidence="8" type="ORF">UCDDA912_g06766</name>
</gene>
<evidence type="ECO:0000259" key="7">
    <source>
        <dbReference type="PROSITE" id="PS50873"/>
    </source>
</evidence>
<dbReference type="GO" id="GO:0020037">
    <property type="term" value="F:heme binding"/>
    <property type="evidence" value="ECO:0007669"/>
    <property type="project" value="UniProtKB-UniRule"/>
</dbReference>
<feature type="domain" description="Plant heme peroxidase family profile" evidence="7">
    <location>
        <begin position="101"/>
        <end position="213"/>
    </location>
</feature>
<reference evidence="8 9" key="1">
    <citation type="submission" date="2015-05" db="EMBL/GenBank/DDBJ databases">
        <title>Distinctive expansion of gene families associated with plant cell wall degradation and secondary metabolism in the genomes of grapevine trunk pathogens.</title>
        <authorList>
            <person name="Lawrence D.P."/>
            <person name="Travadon R."/>
            <person name="Rolshausen P.E."/>
            <person name="Baumgartner K."/>
        </authorList>
    </citation>
    <scope>NUCLEOTIDE SEQUENCE [LARGE SCALE GENOMIC DNA]</scope>
    <source>
        <strain evidence="8">DA912</strain>
    </source>
</reference>
<dbReference type="STRING" id="1214573.A0A0G2FGJ7"/>
<dbReference type="InterPro" id="IPR044831">
    <property type="entry name" value="Ccp1-like"/>
</dbReference>
<keyword evidence="2" id="KW-0479">Metal-binding</keyword>
<keyword evidence="9" id="KW-1185">Reference proteome</keyword>
<dbReference type="GO" id="GO:0042744">
    <property type="term" value="P:hydrogen peroxide catabolic process"/>
    <property type="evidence" value="ECO:0007669"/>
    <property type="project" value="TreeGrafter"/>
</dbReference>
<dbReference type="PANTHER" id="PTHR31356:SF66">
    <property type="entry name" value="CATALASE-PEROXIDASE"/>
    <property type="match status" value="1"/>
</dbReference>
<keyword evidence="2" id="KW-0349">Heme</keyword>
<reference evidence="8 9" key="2">
    <citation type="submission" date="2015-05" db="EMBL/GenBank/DDBJ databases">
        <authorList>
            <person name="Morales-Cruz A."/>
            <person name="Amrine K.C."/>
            <person name="Cantu D."/>
        </authorList>
    </citation>
    <scope>NUCLEOTIDE SEQUENCE [LARGE SCALE GENOMIC DNA]</scope>
    <source>
        <strain evidence="8">DA912</strain>
    </source>
</reference>
<keyword evidence="2" id="KW-0408">Iron</keyword>
<dbReference type="EMBL" id="LCUC01000250">
    <property type="protein sequence ID" value="KKY33251.1"/>
    <property type="molecule type" value="Genomic_DNA"/>
</dbReference>
<protein>
    <recommendedName>
        <fullName evidence="5">Peroxidase</fullName>
        <ecNumber evidence="5">1.11.1.-</ecNumber>
    </recommendedName>
</protein>
<dbReference type="GO" id="GO:0034599">
    <property type="term" value="P:cellular response to oxidative stress"/>
    <property type="evidence" value="ECO:0007669"/>
    <property type="project" value="InterPro"/>
</dbReference>
<evidence type="ECO:0000256" key="1">
    <source>
        <dbReference type="ARBA" id="ARBA00022559"/>
    </source>
</evidence>
<dbReference type="PROSITE" id="PS50873">
    <property type="entry name" value="PEROXIDASE_4"/>
    <property type="match status" value="1"/>
</dbReference>
<proteinExistence type="inferred from homology"/>
<dbReference type="OrthoDB" id="2113341at2759"/>
<dbReference type="AlphaFoldDB" id="A0A0G2FGJ7"/>
<dbReference type="InterPro" id="IPR010255">
    <property type="entry name" value="Haem_peroxidase_sf"/>
</dbReference>
<dbReference type="GO" id="GO:0000302">
    <property type="term" value="P:response to reactive oxygen species"/>
    <property type="evidence" value="ECO:0007669"/>
    <property type="project" value="TreeGrafter"/>
</dbReference>
<comment type="similarity">
    <text evidence="4">Belongs to the peroxidase family.</text>
</comment>
<evidence type="ECO:0000256" key="5">
    <source>
        <dbReference type="RuleBase" id="RU363051"/>
    </source>
</evidence>
<evidence type="ECO:0000256" key="4">
    <source>
        <dbReference type="RuleBase" id="RU004241"/>
    </source>
</evidence>
<dbReference type="InterPro" id="IPR002016">
    <property type="entry name" value="Haem_peroxidase"/>
</dbReference>
<feature type="region of interest" description="Disordered" evidence="6">
    <location>
        <begin position="46"/>
        <end position="66"/>
    </location>
</feature>
<evidence type="ECO:0000256" key="3">
    <source>
        <dbReference type="ARBA" id="ARBA00023002"/>
    </source>
</evidence>
<dbReference type="Proteomes" id="UP000034680">
    <property type="component" value="Unassembled WGS sequence"/>
</dbReference>
<evidence type="ECO:0000313" key="9">
    <source>
        <dbReference type="Proteomes" id="UP000034680"/>
    </source>
</evidence>
<dbReference type="PRINTS" id="PR00458">
    <property type="entry name" value="PEROXIDASE"/>
</dbReference>
<dbReference type="Gene3D" id="1.10.520.10">
    <property type="match status" value="1"/>
</dbReference>
<dbReference type="EC" id="1.11.1.-" evidence="5"/>
<evidence type="ECO:0000313" key="8">
    <source>
        <dbReference type="EMBL" id="KKY33251.1"/>
    </source>
</evidence>
<dbReference type="SUPFAM" id="SSF48113">
    <property type="entry name" value="Heme-dependent peroxidases"/>
    <property type="match status" value="1"/>
</dbReference>
<accession>A0A0G2FGJ7</accession>
<dbReference type="Gene3D" id="1.10.420.10">
    <property type="entry name" value="Peroxidase, domain 2"/>
    <property type="match status" value="1"/>
</dbReference>
<keyword evidence="3 5" id="KW-0560">Oxidoreductase</keyword>
<keyword evidence="1 5" id="KW-0575">Peroxidase</keyword>
<dbReference type="Pfam" id="PF00141">
    <property type="entry name" value="peroxidase"/>
    <property type="match status" value="1"/>
</dbReference>
<comment type="caution">
    <text evidence="8">The sequence shown here is derived from an EMBL/GenBank/DDBJ whole genome shotgun (WGS) entry which is preliminary data.</text>
</comment>
<dbReference type="GO" id="GO:0004601">
    <property type="term" value="F:peroxidase activity"/>
    <property type="evidence" value="ECO:0007669"/>
    <property type="project" value="UniProtKB-KW"/>
</dbReference>
<dbReference type="GO" id="GO:0046872">
    <property type="term" value="F:metal ion binding"/>
    <property type="evidence" value="ECO:0007669"/>
    <property type="project" value="UniProtKB-UniRule"/>
</dbReference>
<dbReference type="PANTHER" id="PTHR31356">
    <property type="entry name" value="THYLAKOID LUMENAL 29 KDA PROTEIN, CHLOROPLASTIC-RELATED"/>
    <property type="match status" value="1"/>
</dbReference>
<sequence length="361" mass="39795">MDRVLSEIKARKDNDTEFDSKELIGDLVNLTDSQLTPVGRSVKKVITDDGEDGQSNEEYPNIPPRDTPQCAADTCCIWHYISADMASKFRGWSKGTGPQGGADGSIVLAAKEMTRPANRGLEEIVEQMQNWFGEYSTYGASMADLIQMASTTATVVCPLGPRVRSFVGRKDSSVPAPDGLLPSPFASADSLISLFRNKTIEPHGLTALLGAHTTSQQRFVDPERAGDPQDSTPGVWDVLYYKQILDTNAPKRVFKFPSDINLSKDPRVASEFEEFAGPGGQEHWNEDYAREYVRLSLLGVFNINNLTECTKVLPQPSTPYFNPPDQLVLNMWMNMTRHVEPFAKAVMDGNILSGLVGLLTD</sequence>
<evidence type="ECO:0000256" key="2">
    <source>
        <dbReference type="ARBA" id="ARBA00022617"/>
    </source>
</evidence>
<organism evidence="8 9">
    <name type="scientific">Diaporthe ampelina</name>
    <dbReference type="NCBI Taxonomy" id="1214573"/>
    <lineage>
        <taxon>Eukaryota</taxon>
        <taxon>Fungi</taxon>
        <taxon>Dikarya</taxon>
        <taxon>Ascomycota</taxon>
        <taxon>Pezizomycotina</taxon>
        <taxon>Sordariomycetes</taxon>
        <taxon>Sordariomycetidae</taxon>
        <taxon>Diaporthales</taxon>
        <taxon>Diaporthaceae</taxon>
        <taxon>Diaporthe</taxon>
    </lineage>
</organism>
<name>A0A0G2FGJ7_9PEZI</name>
<evidence type="ECO:0000256" key="6">
    <source>
        <dbReference type="SAM" id="MobiDB-lite"/>
    </source>
</evidence>